<dbReference type="Proteomes" id="UP000226437">
    <property type="component" value="Unassembled WGS sequence"/>
</dbReference>
<organism evidence="4 5">
    <name type="scientific">Neolewinella marina</name>
    <dbReference type="NCBI Taxonomy" id="438751"/>
    <lineage>
        <taxon>Bacteria</taxon>
        <taxon>Pseudomonadati</taxon>
        <taxon>Bacteroidota</taxon>
        <taxon>Saprospiria</taxon>
        <taxon>Saprospirales</taxon>
        <taxon>Lewinellaceae</taxon>
        <taxon>Neolewinella</taxon>
    </lineage>
</organism>
<dbReference type="InterPro" id="IPR013783">
    <property type="entry name" value="Ig-like_fold"/>
</dbReference>
<dbReference type="AlphaFoldDB" id="A0A2G0CBS3"/>
<comment type="caution">
    <text evidence="4">The sequence shown here is derived from an EMBL/GenBank/DDBJ whole genome shotgun (WGS) entry which is preliminary data.</text>
</comment>
<dbReference type="SUPFAM" id="SSF46894">
    <property type="entry name" value="C-terminal effector domain of the bipartite response regulators"/>
    <property type="match status" value="1"/>
</dbReference>
<gene>
    <name evidence="4" type="ORF">CGL56_16435</name>
</gene>
<keyword evidence="2" id="KW-0812">Transmembrane</keyword>
<evidence type="ECO:0000256" key="2">
    <source>
        <dbReference type="SAM" id="Phobius"/>
    </source>
</evidence>
<keyword evidence="2" id="KW-0472">Membrane</keyword>
<dbReference type="Gene3D" id="2.60.40.10">
    <property type="entry name" value="Immunoglobulins"/>
    <property type="match status" value="1"/>
</dbReference>
<dbReference type="SMART" id="SM00421">
    <property type="entry name" value="HTH_LUXR"/>
    <property type="match status" value="1"/>
</dbReference>
<dbReference type="InterPro" id="IPR011110">
    <property type="entry name" value="Reg_prop"/>
</dbReference>
<keyword evidence="2" id="KW-1133">Transmembrane helix</keyword>
<dbReference type="EMBL" id="PDLO01000009">
    <property type="protein sequence ID" value="PHK97390.1"/>
    <property type="molecule type" value="Genomic_DNA"/>
</dbReference>
<dbReference type="GO" id="GO:0003677">
    <property type="term" value="F:DNA binding"/>
    <property type="evidence" value="ECO:0007669"/>
    <property type="project" value="InterPro"/>
</dbReference>
<dbReference type="InterPro" id="IPR011123">
    <property type="entry name" value="Y_Y_Y"/>
</dbReference>
<dbReference type="Pfam" id="PF07495">
    <property type="entry name" value="Y_Y_Y"/>
    <property type="match status" value="1"/>
</dbReference>
<dbReference type="Gene3D" id="2.130.10.10">
    <property type="entry name" value="YVTN repeat-like/Quinoprotein amine dehydrogenase"/>
    <property type="match status" value="1"/>
</dbReference>
<feature type="transmembrane region" description="Helical" evidence="2">
    <location>
        <begin position="679"/>
        <end position="697"/>
    </location>
</feature>
<dbReference type="InterPro" id="IPR036388">
    <property type="entry name" value="WH-like_DNA-bd_sf"/>
</dbReference>
<evidence type="ECO:0000256" key="1">
    <source>
        <dbReference type="SAM" id="Coils"/>
    </source>
</evidence>
<evidence type="ECO:0000259" key="3">
    <source>
        <dbReference type="SMART" id="SM00421"/>
    </source>
</evidence>
<name>A0A2G0CBS3_9BACT</name>
<dbReference type="InterPro" id="IPR000792">
    <property type="entry name" value="Tscrpt_reg_LuxR_C"/>
</dbReference>
<keyword evidence="5" id="KW-1185">Reference proteome</keyword>
<proteinExistence type="predicted"/>
<feature type="coiled-coil region" evidence="1">
    <location>
        <begin position="697"/>
        <end position="762"/>
    </location>
</feature>
<dbReference type="Gene3D" id="1.10.10.10">
    <property type="entry name" value="Winged helix-like DNA-binding domain superfamily/Winged helix DNA-binding domain"/>
    <property type="match status" value="1"/>
</dbReference>
<accession>A0A2G0CBS3</accession>
<reference evidence="4 5" key="1">
    <citation type="submission" date="2017-10" db="EMBL/GenBank/DDBJ databases">
        <title>The draft genome sequence of Lewinella marina KCTC 32374.</title>
        <authorList>
            <person name="Wang K."/>
        </authorList>
    </citation>
    <scope>NUCLEOTIDE SEQUENCE [LARGE SCALE GENOMIC DNA]</scope>
    <source>
        <strain evidence="4 5">MKG-38</strain>
    </source>
</reference>
<evidence type="ECO:0000313" key="5">
    <source>
        <dbReference type="Proteomes" id="UP000226437"/>
    </source>
</evidence>
<feature type="domain" description="HTH luxR-type" evidence="3">
    <location>
        <begin position="814"/>
        <end position="871"/>
    </location>
</feature>
<dbReference type="Pfam" id="PF07494">
    <property type="entry name" value="Reg_prop"/>
    <property type="match status" value="1"/>
</dbReference>
<keyword evidence="1" id="KW-0175">Coiled coil</keyword>
<dbReference type="InterPro" id="IPR016032">
    <property type="entry name" value="Sig_transdc_resp-reg_C-effctor"/>
</dbReference>
<evidence type="ECO:0000313" key="4">
    <source>
        <dbReference type="EMBL" id="PHK97390.1"/>
    </source>
</evidence>
<sequence>MPVLTPRTTSFSEEDYGAGSQNWDVAQSPDGVLYVANSGGVLRYDGLNWRVLTLPGRPTVRAVAWCGDRLYVGGYGEFGYFPRSGVGLGDYVSLSARLPAREQGEEIWNIEVLAGGTVVFQSFSRLYWLRAGEEAPTVEEPGAIMLGHASGDTLLLPVTGRGVVSYLPDGAATLLPGSDPGGRAIVGLAGPAAAPLLATQDRIYRYRAGRLEPWSAEADARLSGQQINRLRIMGNGEVAVGTIAGGVYCFDAGGRLLYQLSFGAGLANNTVLALYEDRSGNLWAGLDRGLDLVVRSEPLRFYRSGGRPIGAAYAAKVYNGTFYVGTNQGLYYYSPASARFELVAGTAGQVWELRETPAGLLCGHNDGTFLVSGDRARRISERSGGWQTIPVPGDSSRLLQANYAGLSTLDIMGGAEARLEGLLSPLRYLAPTGRQNEILALHGSRGAYRVELSDDWRGIRRVDTLREPDLIRPLLARFGDTLLVQTDEGVYHYRDGALIALTHFRGVALAAGHYLLPGRAGTAEWFVVGPDRLTAYRHGTRLGAVPVRLHRDFPYLTALGPGEYLLCLEDGFAVYRPGDHAAPAHYPLQLTLAGDATDRIDYRNNDVRLAYALPVLDRGIRYRYRLRGFSDGWSEWSTRGEREFTNLEEGDYRFEVEADWYGATAQLAFTVLPPWYRTAWAYLAYALLGAGLLHLLYREHRKRLQRQARQLEAVRQRQLQRQRILARNEKLESENRRKSQELANTTLTLAKKNEMLLDLKEELARTGGNRTGQPAHKLLHLIDRNLNTEEDWAIFESHFNEVHEEFLKRLRATHPELTSGDLRLAAYLRMDLSSKEIAPLLHISVRGVENKRYRLRKKLELENNDNLNQYLQDF</sequence>
<dbReference type="SUPFAM" id="SSF75011">
    <property type="entry name" value="3-carboxy-cis,cis-mucoante lactonizing enzyme"/>
    <property type="match status" value="1"/>
</dbReference>
<dbReference type="GO" id="GO:0006355">
    <property type="term" value="P:regulation of DNA-templated transcription"/>
    <property type="evidence" value="ECO:0007669"/>
    <property type="project" value="InterPro"/>
</dbReference>
<protein>
    <recommendedName>
        <fullName evidence="3">HTH luxR-type domain-containing protein</fullName>
    </recommendedName>
</protein>
<dbReference type="InterPro" id="IPR015943">
    <property type="entry name" value="WD40/YVTN_repeat-like_dom_sf"/>
</dbReference>